<dbReference type="CDD" id="cd00093">
    <property type="entry name" value="HTH_XRE"/>
    <property type="match status" value="1"/>
</dbReference>
<dbReference type="AlphaFoldDB" id="A0A1I0SQ67"/>
<sequence length="89" mass="10238">MKNLLSLRATNVAVNIRRVREYRGYTQHYLADKLKITQNAYSKIELGYSELTVGRLFQIAEILNAEPVSLLTLSHRDLINVITHAKKKL</sequence>
<evidence type="ECO:0000259" key="1">
    <source>
        <dbReference type="PROSITE" id="PS50943"/>
    </source>
</evidence>
<dbReference type="Proteomes" id="UP000198836">
    <property type="component" value="Unassembled WGS sequence"/>
</dbReference>
<dbReference type="InterPro" id="IPR010982">
    <property type="entry name" value="Lambda_DNA-bd_dom_sf"/>
</dbReference>
<dbReference type="PROSITE" id="PS50943">
    <property type="entry name" value="HTH_CROC1"/>
    <property type="match status" value="1"/>
</dbReference>
<feature type="domain" description="HTH cro/C1-type" evidence="1">
    <location>
        <begin position="16"/>
        <end position="70"/>
    </location>
</feature>
<gene>
    <name evidence="2" type="ORF">SAMN04488511_102346</name>
</gene>
<dbReference type="STRING" id="332999.SAMN04488511_102346"/>
<dbReference type="EMBL" id="FOJM01000002">
    <property type="protein sequence ID" value="SFA41557.1"/>
    <property type="molecule type" value="Genomic_DNA"/>
</dbReference>
<protein>
    <submittedName>
        <fullName evidence="2">Helix-turn-helix</fullName>
    </submittedName>
</protein>
<dbReference type="SMART" id="SM00530">
    <property type="entry name" value="HTH_XRE"/>
    <property type="match status" value="1"/>
</dbReference>
<evidence type="ECO:0000313" key="2">
    <source>
        <dbReference type="EMBL" id="SFA41557.1"/>
    </source>
</evidence>
<keyword evidence="3" id="KW-1185">Reference proteome</keyword>
<dbReference type="Gene3D" id="1.10.260.40">
    <property type="entry name" value="lambda repressor-like DNA-binding domains"/>
    <property type="match status" value="1"/>
</dbReference>
<reference evidence="3" key="1">
    <citation type="submission" date="2016-10" db="EMBL/GenBank/DDBJ databases">
        <authorList>
            <person name="Varghese N."/>
            <person name="Submissions S."/>
        </authorList>
    </citation>
    <scope>NUCLEOTIDE SEQUENCE [LARGE SCALE GENOMIC DNA]</scope>
    <source>
        <strain evidence="3">DSM 18130</strain>
    </source>
</reference>
<proteinExistence type="predicted"/>
<dbReference type="Pfam" id="PF01381">
    <property type="entry name" value="HTH_3"/>
    <property type="match status" value="1"/>
</dbReference>
<organism evidence="2 3">
    <name type="scientific">Pedobacter suwonensis</name>
    <dbReference type="NCBI Taxonomy" id="332999"/>
    <lineage>
        <taxon>Bacteria</taxon>
        <taxon>Pseudomonadati</taxon>
        <taxon>Bacteroidota</taxon>
        <taxon>Sphingobacteriia</taxon>
        <taxon>Sphingobacteriales</taxon>
        <taxon>Sphingobacteriaceae</taxon>
        <taxon>Pedobacter</taxon>
    </lineage>
</organism>
<dbReference type="GO" id="GO:0003677">
    <property type="term" value="F:DNA binding"/>
    <property type="evidence" value="ECO:0007669"/>
    <property type="project" value="InterPro"/>
</dbReference>
<dbReference type="InterPro" id="IPR001387">
    <property type="entry name" value="Cro/C1-type_HTH"/>
</dbReference>
<dbReference type="OrthoDB" id="798409at2"/>
<dbReference type="RefSeq" id="WP_090980654.1">
    <property type="nucleotide sequence ID" value="NZ_FOJM01000002.1"/>
</dbReference>
<name>A0A1I0SQ67_9SPHI</name>
<dbReference type="SUPFAM" id="SSF47413">
    <property type="entry name" value="lambda repressor-like DNA-binding domains"/>
    <property type="match status" value="1"/>
</dbReference>
<evidence type="ECO:0000313" key="3">
    <source>
        <dbReference type="Proteomes" id="UP000198836"/>
    </source>
</evidence>
<accession>A0A1I0SQ67</accession>